<reference evidence="7" key="1">
    <citation type="journal article" date="2014" name="BMC Genomics">
        <title>The genome sequence of the biocontrol fungus Metarhizium anisopliae and comparative genomics of Metarhizium species.</title>
        <authorList>
            <person name="Pattemore J.A."/>
            <person name="Hane J.K."/>
            <person name="Williams A.H."/>
            <person name="Wilson B.A."/>
            <person name="Stodart B.J."/>
            <person name="Ash G.J."/>
        </authorList>
    </citation>
    <scope>NUCLEOTIDE SEQUENCE [LARGE SCALE GENOMIC DNA]</scope>
    <source>
        <strain evidence="7">BRIP 53293</strain>
    </source>
</reference>
<dbReference type="AlphaFoldDB" id="A0A0D9P8P5"/>
<dbReference type="InterPro" id="IPR015421">
    <property type="entry name" value="PyrdxlP-dep_Trfase_major"/>
</dbReference>
<evidence type="ECO:0000313" key="6">
    <source>
        <dbReference type="EMBL" id="KJK82486.1"/>
    </source>
</evidence>
<sequence>MYYESMVETWLKDHKLKTPEMQNEPAFYRNLEQRLDTLRAEHKLLTAKPRWDTPMVDFASNDILSLSRTGRIREAFLQEISRHENWNLSAGGSRLQNGNYDYILEVEREMAEFFGSETAFFGNSGFLCNAGITGCVALPGDCYVFDELVHASAHEGMKLGRASHKVSFRHNDVNSLRETLTNLRETHAEFKLGTQSILILVESIYSMNGDMCPLKEFVQVAKQVFPLGNAQFIIDEAHSVGVLGPHGRGLVSMLGLEKEIAIRVHVCSKAMASTGGVILCNKTVRSLMMNQMRFAVYSGAPSFPMVASARAGLQLFRSGGTHEEQERIQKTISYFFKRLTSKPDWQQAVAAGLLSCPVAEGWEQRQFHAHIIPIRTRPRHEQYLFFHNMLANIMAYNFAYPVVPKGESRIRIVVHAHNTEDDVDKLVTSICQWAHEMLDLEKCGSNNTLPSAASKVFASQAAVKA</sequence>
<keyword evidence="7" id="KW-1185">Reference proteome</keyword>
<evidence type="ECO:0000256" key="4">
    <source>
        <dbReference type="ARBA" id="ARBA00022898"/>
    </source>
</evidence>
<comment type="similarity">
    <text evidence="2">Belongs to the class-II pyridoxal-phosphate-dependent aminotransferase family. BioF subfamily.</text>
</comment>
<dbReference type="Gene3D" id="3.40.640.10">
    <property type="entry name" value="Type I PLP-dependent aspartate aminotransferase-like (Major domain)"/>
    <property type="match status" value="1"/>
</dbReference>
<dbReference type="Pfam" id="PF00155">
    <property type="entry name" value="Aminotran_1_2"/>
    <property type="match status" value="1"/>
</dbReference>
<gene>
    <name evidence="6" type="ORF">H634G_02092</name>
</gene>
<organism evidence="6 7">
    <name type="scientific">Metarhizium anisopliae BRIP 53293</name>
    <dbReference type="NCBI Taxonomy" id="1291518"/>
    <lineage>
        <taxon>Eukaryota</taxon>
        <taxon>Fungi</taxon>
        <taxon>Dikarya</taxon>
        <taxon>Ascomycota</taxon>
        <taxon>Pezizomycotina</taxon>
        <taxon>Sordariomycetes</taxon>
        <taxon>Hypocreomycetidae</taxon>
        <taxon>Hypocreales</taxon>
        <taxon>Clavicipitaceae</taxon>
        <taxon>Metarhizium</taxon>
    </lineage>
</organism>
<evidence type="ECO:0000256" key="2">
    <source>
        <dbReference type="ARBA" id="ARBA00010008"/>
    </source>
</evidence>
<evidence type="ECO:0000313" key="7">
    <source>
        <dbReference type="Proteomes" id="UP000054544"/>
    </source>
</evidence>
<dbReference type="GO" id="GO:0030170">
    <property type="term" value="F:pyridoxal phosphate binding"/>
    <property type="evidence" value="ECO:0007669"/>
    <property type="project" value="InterPro"/>
</dbReference>
<keyword evidence="4" id="KW-0663">Pyridoxal phosphate</keyword>
<protein>
    <recommendedName>
        <fullName evidence="5">Aminotransferase class I/classII large domain-containing protein</fullName>
    </recommendedName>
</protein>
<name>A0A0D9P8P5_METAN</name>
<dbReference type="PANTHER" id="PTHR13693:SF77">
    <property type="entry name" value="8-AMINO-7-OXONONANOATE SYNTHASE"/>
    <property type="match status" value="1"/>
</dbReference>
<dbReference type="GO" id="GO:0016740">
    <property type="term" value="F:transferase activity"/>
    <property type="evidence" value="ECO:0007669"/>
    <property type="project" value="UniProtKB-KW"/>
</dbReference>
<dbReference type="InterPro" id="IPR050087">
    <property type="entry name" value="AON_synthase_class-II"/>
</dbReference>
<dbReference type="Proteomes" id="UP000054544">
    <property type="component" value="Unassembled WGS sequence"/>
</dbReference>
<dbReference type="PANTHER" id="PTHR13693">
    <property type="entry name" value="CLASS II AMINOTRANSFERASE/8-AMINO-7-OXONONANOATE SYNTHASE"/>
    <property type="match status" value="1"/>
</dbReference>
<dbReference type="EMBL" id="KE384723">
    <property type="protein sequence ID" value="KJK82486.1"/>
    <property type="molecule type" value="Genomic_DNA"/>
</dbReference>
<dbReference type="InterPro" id="IPR015422">
    <property type="entry name" value="PyrdxlP-dep_Trfase_small"/>
</dbReference>
<dbReference type="InterPro" id="IPR015424">
    <property type="entry name" value="PyrdxlP-dep_Trfase"/>
</dbReference>
<keyword evidence="3" id="KW-0808">Transferase</keyword>
<dbReference type="Gene3D" id="3.90.1150.10">
    <property type="entry name" value="Aspartate Aminotransferase, domain 1"/>
    <property type="match status" value="1"/>
</dbReference>
<dbReference type="SUPFAM" id="SSF53383">
    <property type="entry name" value="PLP-dependent transferases"/>
    <property type="match status" value="1"/>
</dbReference>
<proteinExistence type="inferred from homology"/>
<dbReference type="InterPro" id="IPR004839">
    <property type="entry name" value="Aminotransferase_I/II_large"/>
</dbReference>
<evidence type="ECO:0000259" key="5">
    <source>
        <dbReference type="Pfam" id="PF00155"/>
    </source>
</evidence>
<evidence type="ECO:0000256" key="1">
    <source>
        <dbReference type="ARBA" id="ARBA00001933"/>
    </source>
</evidence>
<evidence type="ECO:0000256" key="3">
    <source>
        <dbReference type="ARBA" id="ARBA00022679"/>
    </source>
</evidence>
<feature type="domain" description="Aminotransferase class I/classII large" evidence="5">
    <location>
        <begin position="54"/>
        <end position="430"/>
    </location>
</feature>
<dbReference type="GO" id="GO:0009102">
    <property type="term" value="P:biotin biosynthetic process"/>
    <property type="evidence" value="ECO:0007669"/>
    <property type="project" value="TreeGrafter"/>
</dbReference>
<accession>A0A0D9P8P5</accession>
<comment type="cofactor">
    <cofactor evidence="1">
        <name>pyridoxal 5'-phosphate</name>
        <dbReference type="ChEBI" id="CHEBI:597326"/>
    </cofactor>
</comment>
<dbReference type="STRING" id="1291518.A0A0D9P8P5"/>